<comment type="catalytic activity">
    <reaction evidence="15">
        <text>L-arginyl-L-alpha-amino acid(out) = L-arginyl-L-alpha-amino acid(in)</text>
        <dbReference type="Rhea" id="RHEA:79371"/>
        <dbReference type="ChEBI" id="CHEBI:84315"/>
    </reaction>
</comment>
<evidence type="ECO:0000256" key="5">
    <source>
        <dbReference type="ARBA" id="ARBA00022989"/>
    </source>
</evidence>
<accession>A0AAD9JMF5</accession>
<feature type="transmembrane region" description="Helical" evidence="25">
    <location>
        <begin position="193"/>
        <end position="218"/>
    </location>
</feature>
<evidence type="ECO:0000256" key="9">
    <source>
        <dbReference type="ARBA" id="ARBA00044878"/>
    </source>
</evidence>
<protein>
    <recommendedName>
        <fullName evidence="21">Lysosomal dipeptide transporter MFSD1</fullName>
    </recommendedName>
    <alternativeName>
        <fullName evidence="22">Major facilitator superfamily domain-containing protein 1</fullName>
    </alternativeName>
</protein>
<feature type="transmembrane region" description="Helical" evidence="25">
    <location>
        <begin position="346"/>
        <end position="363"/>
    </location>
</feature>
<evidence type="ECO:0000256" key="17">
    <source>
        <dbReference type="ARBA" id="ARBA00044903"/>
    </source>
</evidence>
<feature type="transmembrane region" description="Helical" evidence="25">
    <location>
        <begin position="288"/>
        <end position="310"/>
    </location>
</feature>
<evidence type="ECO:0000256" key="19">
    <source>
        <dbReference type="ARBA" id="ARBA00044919"/>
    </source>
</evidence>
<proteinExistence type="inferred from homology"/>
<evidence type="ECO:0000256" key="18">
    <source>
        <dbReference type="ARBA" id="ARBA00044912"/>
    </source>
</evidence>
<dbReference type="InterPro" id="IPR052187">
    <property type="entry name" value="MFSD1"/>
</dbReference>
<evidence type="ECO:0000256" key="24">
    <source>
        <dbReference type="ARBA" id="ARBA00046376"/>
    </source>
</evidence>
<keyword evidence="7" id="KW-0458">Lysosome</keyword>
<feature type="transmembrane region" description="Helical" evidence="25">
    <location>
        <begin position="142"/>
        <end position="164"/>
    </location>
</feature>
<comment type="catalytic activity">
    <reaction evidence="20">
        <text>L-lysyl-glycine(out) = L-lysyl-glycine(in)</text>
        <dbReference type="Rhea" id="RHEA:79407"/>
        <dbReference type="ChEBI" id="CHEBI:191202"/>
    </reaction>
</comment>
<keyword evidence="5 25" id="KW-1133">Transmembrane helix</keyword>
<comment type="catalytic activity">
    <reaction evidence="13">
        <text>L-alpha-aminoacyl-L-lysine(out) = L-alpha-aminoacyl-L-lysine(in)</text>
        <dbReference type="Rhea" id="RHEA:79383"/>
        <dbReference type="ChEBI" id="CHEBI:229966"/>
    </reaction>
</comment>
<keyword evidence="27" id="KW-1185">Reference proteome</keyword>
<dbReference type="Pfam" id="PF07690">
    <property type="entry name" value="MFS_1"/>
    <property type="match status" value="1"/>
</dbReference>
<dbReference type="GO" id="GO:0005765">
    <property type="term" value="C:lysosomal membrane"/>
    <property type="evidence" value="ECO:0007669"/>
    <property type="project" value="UniProtKB-SubCell"/>
</dbReference>
<dbReference type="InterPro" id="IPR036259">
    <property type="entry name" value="MFS_trans_sf"/>
</dbReference>
<comment type="catalytic activity">
    <reaction evidence="11">
        <text>L-alpha-aminoacyl-L-histidine(out) = L-alpha-aminoacyl-L-histidine(in)</text>
        <dbReference type="Rhea" id="RHEA:79375"/>
        <dbReference type="ChEBI" id="CHEBI:229967"/>
    </reaction>
</comment>
<comment type="subcellular location">
    <subcellularLocation>
        <location evidence="1">Lysosome membrane</location>
        <topology evidence="1">Multi-pass membrane protein</topology>
    </subcellularLocation>
</comment>
<evidence type="ECO:0000256" key="16">
    <source>
        <dbReference type="ARBA" id="ARBA00044900"/>
    </source>
</evidence>
<comment type="catalytic activity">
    <reaction evidence="9">
        <text>L-histidyl-glycine(out) = L-histidyl-glycine(in)</text>
        <dbReference type="Rhea" id="RHEA:79395"/>
        <dbReference type="ChEBI" id="CHEBI:229957"/>
    </reaction>
</comment>
<comment type="catalytic activity">
    <reaction evidence="16">
        <text>L-lysyl-L-lysine(out) = L-lysyl-L-lysine(in)</text>
        <dbReference type="Rhea" id="RHEA:79403"/>
        <dbReference type="ChEBI" id="CHEBI:229956"/>
    </reaction>
</comment>
<evidence type="ECO:0000256" key="23">
    <source>
        <dbReference type="ARBA" id="ARBA00045709"/>
    </source>
</evidence>
<dbReference type="Proteomes" id="UP001208570">
    <property type="component" value="Unassembled WGS sequence"/>
</dbReference>
<comment type="catalytic activity">
    <reaction evidence="14">
        <text>L-aspartyl-L-lysine(out) = L-aspartyl-L-lysine(in)</text>
        <dbReference type="Rhea" id="RHEA:79411"/>
        <dbReference type="ChEBI" id="CHEBI:229953"/>
    </reaction>
</comment>
<sequence>MEEDLNLDPGQYMGFYSWYSWPNVVLCFFGGYLIDKVFGVRLGAIVFSVFVTVGQCIFGLGALLNRYWLMCLGRFVFGIGGESLCVAQNNYAVNWFKGRELNMVFGLQLSFSRVGSTVNMNTMKRIYALISQFVKGYVCLGISLFIASGFCVMSLICALLLAFFDKRSKRILNTETFGTGEVIRLKDVKDFNVMVWLLCTICVCYYVTIFPFIGLGLVFLEMKYQLEPSTALACNSVVFLLSAVVSPLFGLAIDKTGRNVLWVILGIVVTLGCHATFAFTFLNPFVPMVFMGLAYSVLASALWPMVALVVPEYQLGTAYGIMQSVQNLGLATISLAAGAIVDKKGYLILEVFFQGWLCVGVLNRSAYLRRKLALEESVTVDVDTAPLLT</sequence>
<feature type="transmembrane region" description="Helical" evidence="25">
    <location>
        <begin position="260"/>
        <end position="282"/>
    </location>
</feature>
<dbReference type="EMBL" id="JAODUP010000233">
    <property type="protein sequence ID" value="KAK2155682.1"/>
    <property type="molecule type" value="Genomic_DNA"/>
</dbReference>
<evidence type="ECO:0000256" key="12">
    <source>
        <dbReference type="ARBA" id="ARBA00044891"/>
    </source>
</evidence>
<evidence type="ECO:0000256" key="22">
    <source>
        <dbReference type="ARBA" id="ARBA00045018"/>
    </source>
</evidence>
<comment type="catalytic activity">
    <reaction evidence="17">
        <text>L-arginyl-glycine(out) = L-arginyl-glycine(in)</text>
        <dbReference type="Rhea" id="RHEA:79391"/>
        <dbReference type="ChEBI" id="CHEBI:229955"/>
    </reaction>
</comment>
<comment type="catalytic activity">
    <reaction evidence="10">
        <text>L-alpha-aminoacyl-L-arginine(out) = L-alpha-aminoacyl-L-arginine(in)</text>
        <dbReference type="Rhea" id="RHEA:79367"/>
        <dbReference type="ChEBI" id="CHEBI:229968"/>
    </reaction>
</comment>
<comment type="catalytic activity">
    <reaction evidence="18">
        <text>L-histidyl-L-alpha-amino acid(out) = L-histidyl-L-alpha-amino acid(in)</text>
        <dbReference type="Rhea" id="RHEA:79379"/>
        <dbReference type="ChEBI" id="CHEBI:229964"/>
    </reaction>
</comment>
<evidence type="ECO:0000256" key="11">
    <source>
        <dbReference type="ARBA" id="ARBA00044884"/>
    </source>
</evidence>
<evidence type="ECO:0000313" key="27">
    <source>
        <dbReference type="Proteomes" id="UP001208570"/>
    </source>
</evidence>
<comment type="catalytic activity">
    <reaction evidence="12">
        <text>L-lysyl-L-alpha-amino acid(out) = L-lysyl-L-alpha-amino acid(in)</text>
        <dbReference type="Rhea" id="RHEA:79387"/>
        <dbReference type="ChEBI" id="CHEBI:229965"/>
    </reaction>
</comment>
<organism evidence="26 27">
    <name type="scientific">Paralvinella palmiformis</name>
    <dbReference type="NCBI Taxonomy" id="53620"/>
    <lineage>
        <taxon>Eukaryota</taxon>
        <taxon>Metazoa</taxon>
        <taxon>Spiralia</taxon>
        <taxon>Lophotrochozoa</taxon>
        <taxon>Annelida</taxon>
        <taxon>Polychaeta</taxon>
        <taxon>Sedentaria</taxon>
        <taxon>Canalipalpata</taxon>
        <taxon>Terebellida</taxon>
        <taxon>Terebelliformia</taxon>
        <taxon>Alvinellidae</taxon>
        <taxon>Paralvinella</taxon>
    </lineage>
</organism>
<keyword evidence="4 25" id="KW-0812">Transmembrane</keyword>
<dbReference type="SUPFAM" id="SSF103473">
    <property type="entry name" value="MFS general substrate transporter"/>
    <property type="match status" value="1"/>
</dbReference>
<evidence type="ECO:0000313" key="26">
    <source>
        <dbReference type="EMBL" id="KAK2155682.1"/>
    </source>
</evidence>
<evidence type="ECO:0000256" key="21">
    <source>
        <dbReference type="ARBA" id="ARBA00044985"/>
    </source>
</evidence>
<feature type="transmembrane region" description="Helical" evidence="25">
    <location>
        <begin position="15"/>
        <end position="35"/>
    </location>
</feature>
<comment type="caution">
    <text evidence="26">The sequence shown here is derived from an EMBL/GenBank/DDBJ whole genome shotgun (WGS) entry which is preliminary data.</text>
</comment>
<feature type="transmembrane region" description="Helical" evidence="25">
    <location>
        <begin position="230"/>
        <end position="253"/>
    </location>
</feature>
<evidence type="ECO:0000256" key="8">
    <source>
        <dbReference type="ARBA" id="ARBA00044876"/>
    </source>
</evidence>
<comment type="function">
    <text evidence="23">Lysosomal dipeptide uniporter that selectively exports lysine, arginine or histidine-containing dipeptides with a net positive charge from the lysosome lumen into the cytosol. Could play a role in a specific type of protein O-glycosylation indirectly regulating macrophages migration and tissue invasion. Also essential for liver homeostasis.</text>
</comment>
<evidence type="ECO:0000256" key="10">
    <source>
        <dbReference type="ARBA" id="ARBA00044881"/>
    </source>
</evidence>
<comment type="catalytic activity">
    <reaction evidence="19">
        <text>L-alanyl-L-lysine(out) = L-alanyl-L-lysine(in)</text>
        <dbReference type="Rhea" id="RHEA:79415"/>
        <dbReference type="ChEBI" id="CHEBI:192470"/>
    </reaction>
</comment>
<evidence type="ECO:0000256" key="15">
    <source>
        <dbReference type="ARBA" id="ARBA00044899"/>
    </source>
</evidence>
<evidence type="ECO:0000256" key="25">
    <source>
        <dbReference type="SAM" id="Phobius"/>
    </source>
</evidence>
<comment type="catalytic activity">
    <reaction evidence="8">
        <text>L-lysyl-L-alanine(out) = L-lysyl-L-alanine(in)</text>
        <dbReference type="Rhea" id="RHEA:79399"/>
        <dbReference type="ChEBI" id="CHEBI:229954"/>
    </reaction>
</comment>
<dbReference type="InterPro" id="IPR011701">
    <property type="entry name" value="MFS"/>
</dbReference>
<evidence type="ECO:0000256" key="6">
    <source>
        <dbReference type="ARBA" id="ARBA00023136"/>
    </source>
</evidence>
<evidence type="ECO:0000256" key="13">
    <source>
        <dbReference type="ARBA" id="ARBA00044893"/>
    </source>
</evidence>
<feature type="transmembrane region" description="Helical" evidence="25">
    <location>
        <begin position="42"/>
        <end position="64"/>
    </location>
</feature>
<dbReference type="Gene3D" id="1.20.1250.20">
    <property type="entry name" value="MFS general substrate transporter like domains"/>
    <property type="match status" value="2"/>
</dbReference>
<comment type="similarity">
    <text evidence="2">Belongs to the major facilitator superfamily.</text>
</comment>
<dbReference type="PANTHER" id="PTHR23512">
    <property type="entry name" value="MAJOR FACILITATOR SUPERFAMILY DOMAIN-CONTAINING PROTEIN 1"/>
    <property type="match status" value="1"/>
</dbReference>
<evidence type="ECO:0000256" key="2">
    <source>
        <dbReference type="ARBA" id="ARBA00008335"/>
    </source>
</evidence>
<keyword evidence="6 25" id="KW-0472">Membrane</keyword>
<evidence type="ECO:0000256" key="4">
    <source>
        <dbReference type="ARBA" id="ARBA00022692"/>
    </source>
</evidence>
<dbReference type="AlphaFoldDB" id="A0AAD9JMF5"/>
<evidence type="ECO:0000256" key="7">
    <source>
        <dbReference type="ARBA" id="ARBA00023228"/>
    </source>
</evidence>
<keyword evidence="3" id="KW-0813">Transport</keyword>
<evidence type="ECO:0000256" key="3">
    <source>
        <dbReference type="ARBA" id="ARBA00022448"/>
    </source>
</evidence>
<feature type="transmembrane region" description="Helical" evidence="25">
    <location>
        <begin position="317"/>
        <end position="340"/>
    </location>
</feature>
<evidence type="ECO:0000256" key="1">
    <source>
        <dbReference type="ARBA" id="ARBA00004155"/>
    </source>
</evidence>
<gene>
    <name evidence="26" type="ORF">LSH36_233g01003</name>
</gene>
<dbReference type="GO" id="GO:0022857">
    <property type="term" value="F:transmembrane transporter activity"/>
    <property type="evidence" value="ECO:0007669"/>
    <property type="project" value="InterPro"/>
</dbReference>
<evidence type="ECO:0000256" key="20">
    <source>
        <dbReference type="ARBA" id="ARBA00044924"/>
    </source>
</evidence>
<name>A0AAD9JMF5_9ANNE</name>
<dbReference type="PANTHER" id="PTHR23512:SF3">
    <property type="entry name" value="MAJOR FACILITATOR SUPERFAMILY DOMAIN-CONTAINING PROTEIN 1"/>
    <property type="match status" value="1"/>
</dbReference>
<comment type="subunit">
    <text evidence="24">Homodimer. Interacts with lysosomal protein GLMP (via lumenal domain); the interaction starts while both proteins are still in the endoplasmic reticulum and is required for stabilization of MFSD1 in lysosomes but has no direct effect on its targeting to lysosomes or transporter activity.</text>
</comment>
<dbReference type="CDD" id="cd17340">
    <property type="entry name" value="MFS_MFSD1"/>
    <property type="match status" value="1"/>
</dbReference>
<reference evidence="26" key="1">
    <citation type="journal article" date="2023" name="Mol. Biol. Evol.">
        <title>Third-Generation Sequencing Reveals the Adaptive Role of the Epigenome in Three Deep-Sea Polychaetes.</title>
        <authorList>
            <person name="Perez M."/>
            <person name="Aroh O."/>
            <person name="Sun Y."/>
            <person name="Lan Y."/>
            <person name="Juniper S.K."/>
            <person name="Young C.R."/>
            <person name="Angers B."/>
            <person name="Qian P.Y."/>
        </authorList>
    </citation>
    <scope>NUCLEOTIDE SEQUENCE</scope>
    <source>
        <strain evidence="26">P08H-3</strain>
    </source>
</reference>
<evidence type="ECO:0000256" key="14">
    <source>
        <dbReference type="ARBA" id="ARBA00044898"/>
    </source>
</evidence>